<dbReference type="Proteomes" id="UP000023152">
    <property type="component" value="Unassembled WGS sequence"/>
</dbReference>
<gene>
    <name evidence="1" type="ORF">RFI_25769</name>
</gene>
<dbReference type="EMBL" id="ASPP01022271">
    <property type="protein sequence ID" value="ETO11607.1"/>
    <property type="molecule type" value="Genomic_DNA"/>
</dbReference>
<dbReference type="AlphaFoldDB" id="X6MDV6"/>
<organism evidence="1 2">
    <name type="scientific">Reticulomyxa filosa</name>
    <dbReference type="NCBI Taxonomy" id="46433"/>
    <lineage>
        <taxon>Eukaryota</taxon>
        <taxon>Sar</taxon>
        <taxon>Rhizaria</taxon>
        <taxon>Retaria</taxon>
        <taxon>Foraminifera</taxon>
        <taxon>Monothalamids</taxon>
        <taxon>Reticulomyxidae</taxon>
        <taxon>Reticulomyxa</taxon>
    </lineage>
</organism>
<proteinExistence type="predicted"/>
<protein>
    <submittedName>
        <fullName evidence="1">Uncharacterized protein</fullName>
    </submittedName>
</protein>
<evidence type="ECO:0000313" key="1">
    <source>
        <dbReference type="EMBL" id="ETO11607.1"/>
    </source>
</evidence>
<sequence length="126" mass="14554">MAFEEKKCFGNKKKAFKLVNLGTFKSLSRKLTVDKNIENENVMNSLSANGIIKKQIVNLIVDHKEEAYYILSNAILYKKELDICLLSMSQTADRQNLNVIKKLISKFLFFTKKKINHSFFISICNN</sequence>
<reference evidence="1 2" key="1">
    <citation type="journal article" date="2013" name="Curr. Biol.">
        <title>The Genome of the Foraminiferan Reticulomyxa filosa.</title>
        <authorList>
            <person name="Glockner G."/>
            <person name="Hulsmann N."/>
            <person name="Schleicher M."/>
            <person name="Noegel A.A."/>
            <person name="Eichinger L."/>
            <person name="Gallinger C."/>
            <person name="Pawlowski J."/>
            <person name="Sierra R."/>
            <person name="Euteneuer U."/>
            <person name="Pillet L."/>
            <person name="Moustafa A."/>
            <person name="Platzer M."/>
            <person name="Groth M."/>
            <person name="Szafranski K."/>
            <person name="Schliwa M."/>
        </authorList>
    </citation>
    <scope>NUCLEOTIDE SEQUENCE [LARGE SCALE GENOMIC DNA]</scope>
</reference>
<evidence type="ECO:0000313" key="2">
    <source>
        <dbReference type="Proteomes" id="UP000023152"/>
    </source>
</evidence>
<keyword evidence="2" id="KW-1185">Reference proteome</keyword>
<comment type="caution">
    <text evidence="1">The sequence shown here is derived from an EMBL/GenBank/DDBJ whole genome shotgun (WGS) entry which is preliminary data.</text>
</comment>
<name>X6MDV6_RETFI</name>
<accession>X6MDV6</accession>